<evidence type="ECO:0000256" key="1">
    <source>
        <dbReference type="SAM" id="MobiDB-lite"/>
    </source>
</evidence>
<comment type="caution">
    <text evidence="2">The sequence shown here is derived from an EMBL/GenBank/DDBJ whole genome shotgun (WGS) entry which is preliminary data.</text>
</comment>
<dbReference type="AlphaFoldDB" id="A0A150J303"/>
<evidence type="ECO:0000313" key="3">
    <source>
        <dbReference type="Proteomes" id="UP000075398"/>
    </source>
</evidence>
<evidence type="ECO:0000313" key="2">
    <source>
        <dbReference type="EMBL" id="KYC51582.1"/>
    </source>
</evidence>
<dbReference type="Proteomes" id="UP000075398">
    <property type="component" value="Unassembled WGS sequence"/>
</dbReference>
<proteinExistence type="predicted"/>
<feature type="region of interest" description="Disordered" evidence="1">
    <location>
        <begin position="121"/>
        <end position="149"/>
    </location>
</feature>
<accession>A0A150J303</accession>
<sequence>MADILQFNEPQNFTLIDNGEETEYEIVPLLVEDMPLILDFIELKDEFDKLKEEAPEKKKDKTKNRKVQRFMFEQMLPKAEEIVKKGLIRKGEPDTTMNIPRRYRSFPKLMEIVNLIMDATGDDGADRTLKAAKKKAKAKRTPKPNKKSS</sequence>
<organism evidence="2 3">
    <name type="scientific">Candidatus Methanofastidiosum methylothiophilum</name>
    <dbReference type="NCBI Taxonomy" id="1705564"/>
    <lineage>
        <taxon>Archaea</taxon>
        <taxon>Methanobacteriati</taxon>
        <taxon>Methanobacteriota</taxon>
        <taxon>Stenosarchaea group</taxon>
        <taxon>Candidatus Methanofastidiosia</taxon>
        <taxon>Candidatus Methanofastidiosales</taxon>
        <taxon>Candidatus Methanofastidiosaceae</taxon>
        <taxon>Candidatus Methanofastidiosum</taxon>
    </lineage>
</organism>
<gene>
    <name evidence="2" type="ORF">AMQ22_01273</name>
</gene>
<protein>
    <submittedName>
        <fullName evidence="2">Uncharacterized protein</fullName>
    </submittedName>
</protein>
<name>A0A150J303_9EURY</name>
<feature type="compositionally biased region" description="Basic residues" evidence="1">
    <location>
        <begin position="130"/>
        <end position="149"/>
    </location>
</feature>
<reference evidence="2 3" key="1">
    <citation type="journal article" date="2016" name="ISME J.">
        <title>Chasing the elusive Euryarchaeota class WSA2: genomes reveal a uniquely fastidious methyl-reducing methanogen.</title>
        <authorList>
            <person name="Nobu M.K."/>
            <person name="Narihiro T."/>
            <person name="Kuroda K."/>
            <person name="Mei R."/>
            <person name="Liu W.T."/>
        </authorList>
    </citation>
    <scope>NUCLEOTIDE SEQUENCE [LARGE SCALE GENOMIC DNA]</scope>
    <source>
        <strain evidence="2">U1lsi0528_Bin055</strain>
    </source>
</reference>
<dbReference type="EMBL" id="LNGC01000055">
    <property type="protein sequence ID" value="KYC51582.1"/>
    <property type="molecule type" value="Genomic_DNA"/>
</dbReference>